<feature type="domain" description="TonB-dependent receptor plug" evidence="9">
    <location>
        <begin position="155"/>
        <end position="260"/>
    </location>
</feature>
<evidence type="ECO:0000256" key="1">
    <source>
        <dbReference type="ARBA" id="ARBA00004571"/>
    </source>
</evidence>
<dbReference type="Pfam" id="PF07715">
    <property type="entry name" value="Plug"/>
    <property type="match status" value="1"/>
</dbReference>
<dbReference type="RefSeq" id="WP_229957370.1">
    <property type="nucleotide sequence ID" value="NZ_JAJJWI010000001.1"/>
</dbReference>
<dbReference type="InterPro" id="IPR012910">
    <property type="entry name" value="Plug_dom"/>
</dbReference>
<evidence type="ECO:0000256" key="7">
    <source>
        <dbReference type="PROSITE-ProRule" id="PRU01360"/>
    </source>
</evidence>
<accession>A0ABW4X456</accession>
<dbReference type="InterPro" id="IPR036942">
    <property type="entry name" value="Beta-barrel_TonB_sf"/>
</dbReference>
<dbReference type="SUPFAM" id="SSF49464">
    <property type="entry name" value="Carboxypeptidase regulatory domain-like"/>
    <property type="match status" value="1"/>
</dbReference>
<comment type="subcellular location">
    <subcellularLocation>
        <location evidence="1 7">Cell outer membrane</location>
        <topology evidence="1 7">Multi-pass membrane protein</topology>
    </subcellularLocation>
</comment>
<organism evidence="10 11">
    <name type="scientific">Pontibacter silvestris</name>
    <dbReference type="NCBI Taxonomy" id="2305183"/>
    <lineage>
        <taxon>Bacteria</taxon>
        <taxon>Pseudomonadati</taxon>
        <taxon>Bacteroidota</taxon>
        <taxon>Cytophagia</taxon>
        <taxon>Cytophagales</taxon>
        <taxon>Hymenobacteraceae</taxon>
        <taxon>Pontibacter</taxon>
    </lineage>
</organism>
<dbReference type="InterPro" id="IPR039426">
    <property type="entry name" value="TonB-dep_rcpt-like"/>
</dbReference>
<evidence type="ECO:0000256" key="5">
    <source>
        <dbReference type="ARBA" id="ARBA00023136"/>
    </source>
</evidence>
<dbReference type="Gene3D" id="2.60.40.1120">
    <property type="entry name" value="Carboxypeptidase-like, regulatory domain"/>
    <property type="match status" value="1"/>
</dbReference>
<comment type="caution">
    <text evidence="10">The sequence shown here is derived from an EMBL/GenBank/DDBJ whole genome shotgun (WGS) entry which is preliminary data.</text>
</comment>
<keyword evidence="5 7" id="KW-0472">Membrane</keyword>
<evidence type="ECO:0000259" key="9">
    <source>
        <dbReference type="Pfam" id="PF07715"/>
    </source>
</evidence>
<comment type="similarity">
    <text evidence="7">Belongs to the TonB-dependent receptor family.</text>
</comment>
<dbReference type="InterPro" id="IPR008969">
    <property type="entry name" value="CarboxyPept-like_regulatory"/>
</dbReference>
<dbReference type="Gene3D" id="2.40.170.20">
    <property type="entry name" value="TonB-dependent receptor, beta-barrel domain"/>
    <property type="match status" value="1"/>
</dbReference>
<dbReference type="EMBL" id="JBHUHV010000058">
    <property type="protein sequence ID" value="MFD2069110.1"/>
    <property type="molecule type" value="Genomic_DNA"/>
</dbReference>
<protein>
    <submittedName>
        <fullName evidence="10">SusC/RagA family TonB-linked outer membrane protein</fullName>
    </submittedName>
</protein>
<keyword evidence="6 7" id="KW-0998">Cell outer membrane</keyword>
<evidence type="ECO:0000256" key="6">
    <source>
        <dbReference type="ARBA" id="ARBA00023237"/>
    </source>
</evidence>
<sequence>MNRELLHFKSAEYILLKGRTVLLTVLGVVVSYAPLKAYDNVAKASVVTSVAEKGLMISGKLKRATVTGTVTDENGVGLPGVTVVVKGTTQGTATDINGSFTLPEVEDGAVLVFSFIGYETQEVPVNGRSSVDVTLAPDVKALEEVVVVGYGTQRKSDITGSVAVVEPEEMKKYATNDVSQLLQGRASGVNVTSDGQPGAAPNVRIRGITTFGDNTPLYVVDGVPVATGVRDFNPNDIESIQVLKDASAGAIYGSRAANGVIIITTKRGKKNTPLQVNYSGYYGIDKVWQRIPVTNRVQYQMLNNESQLNGGAAIAPANDPNSPLFIDDIDTDWQEEAFKTGTRQNHTINFSGGGENTSYNVSLDYFGNDGVLKGNGPTYDRYTVRANTNGQKGIFSFGESMFYTHSHENSLTYNTTALTGGRPPLVIDMLLAIPTMGVYDPNREGGFAGTTNGVEEAIVLNVVGANSLLENWVDVDRTFANAWGQLDLINKNGHSLKYKLNLSYDRTLTRDYSFQPEFDLGYFFRQSTARLDDNTRIYSMGLVENTLNYEKTFDKHSLAVLIGQMYQVNSYNIRYGHAEGFSKPYYPVLANGRSQTVGSYDTENTIASFLGRVNYSYDDRYLITATMRRDGSSRFAPTNRFGYFPSVALGWKLSNEKFLNLPDAISDLKLRGSYGSLGNQNIGDYLYTPYLNSNILYNFGGQVVAGGLQTNLVSQDIKWETRTTANIGLDAALLNGMFDFTAEYYSSKSTDILVGVPIPSSTGSVNTAPIVNSGSLRNSGFEFTATYHKTEGEFTFDISANGTTVKNKVLALGGNNEPIYGTGSRTEVGREIGEHYGYVTEGIFQSEDEIANHAFQSAATSPGDLIFKDLNEDGVINAEDRTYLGSAIPDFTYGLNFSAAYKNFDLTIFGSGATGYLINSRQYRSLMHTSDYMNYHEDALDRWTPTNTNTDVPRLVAGDPNDNGRDSDREGWLQSGNYLRINTVSLGYNLPTGLIKHINNVRVYATAQNLYTFQAYKGYNPDFTSGVFNPGYDNGSYPRPRTFMLGVQVGF</sequence>
<feature type="region of interest" description="Disordered" evidence="8">
    <location>
        <begin position="944"/>
        <end position="969"/>
    </location>
</feature>
<dbReference type="Pfam" id="PF13715">
    <property type="entry name" value="CarbopepD_reg_2"/>
    <property type="match status" value="1"/>
</dbReference>
<dbReference type="Gene3D" id="2.170.130.10">
    <property type="entry name" value="TonB-dependent receptor, plug domain"/>
    <property type="match status" value="1"/>
</dbReference>
<dbReference type="PROSITE" id="PS52016">
    <property type="entry name" value="TONB_DEPENDENT_REC_3"/>
    <property type="match status" value="1"/>
</dbReference>
<dbReference type="InterPro" id="IPR023996">
    <property type="entry name" value="TonB-dep_OMP_SusC/RagA"/>
</dbReference>
<evidence type="ECO:0000256" key="2">
    <source>
        <dbReference type="ARBA" id="ARBA00022448"/>
    </source>
</evidence>
<dbReference type="SUPFAM" id="SSF56935">
    <property type="entry name" value="Porins"/>
    <property type="match status" value="1"/>
</dbReference>
<reference evidence="11" key="1">
    <citation type="journal article" date="2019" name="Int. J. Syst. Evol. Microbiol.">
        <title>The Global Catalogue of Microorganisms (GCM) 10K type strain sequencing project: providing services to taxonomists for standard genome sequencing and annotation.</title>
        <authorList>
            <consortium name="The Broad Institute Genomics Platform"/>
            <consortium name="The Broad Institute Genome Sequencing Center for Infectious Disease"/>
            <person name="Wu L."/>
            <person name="Ma J."/>
        </authorList>
    </citation>
    <scope>NUCLEOTIDE SEQUENCE [LARGE SCALE GENOMIC DNA]</scope>
    <source>
        <strain evidence="11">JCM 16545</strain>
    </source>
</reference>
<gene>
    <name evidence="10" type="ORF">ACFSKU_19650</name>
</gene>
<proteinExistence type="inferred from homology"/>
<keyword evidence="2 7" id="KW-0813">Transport</keyword>
<evidence type="ECO:0000313" key="11">
    <source>
        <dbReference type="Proteomes" id="UP001597369"/>
    </source>
</evidence>
<keyword evidence="11" id="KW-1185">Reference proteome</keyword>
<dbReference type="InterPro" id="IPR037066">
    <property type="entry name" value="Plug_dom_sf"/>
</dbReference>
<name>A0ABW4X456_9BACT</name>
<keyword evidence="4 7" id="KW-0812">Transmembrane</keyword>
<evidence type="ECO:0000313" key="10">
    <source>
        <dbReference type="EMBL" id="MFD2069110.1"/>
    </source>
</evidence>
<dbReference type="NCBIfam" id="TIGR04057">
    <property type="entry name" value="SusC_RagA_signa"/>
    <property type="match status" value="1"/>
</dbReference>
<dbReference type="Proteomes" id="UP001597369">
    <property type="component" value="Unassembled WGS sequence"/>
</dbReference>
<dbReference type="NCBIfam" id="TIGR04056">
    <property type="entry name" value="OMP_RagA_SusC"/>
    <property type="match status" value="1"/>
</dbReference>
<dbReference type="InterPro" id="IPR023997">
    <property type="entry name" value="TonB-dep_OMP_SusC/RagA_CS"/>
</dbReference>
<evidence type="ECO:0000256" key="3">
    <source>
        <dbReference type="ARBA" id="ARBA00022452"/>
    </source>
</evidence>
<evidence type="ECO:0000256" key="4">
    <source>
        <dbReference type="ARBA" id="ARBA00022692"/>
    </source>
</evidence>
<evidence type="ECO:0000256" key="8">
    <source>
        <dbReference type="SAM" id="MobiDB-lite"/>
    </source>
</evidence>
<keyword evidence="3 7" id="KW-1134">Transmembrane beta strand</keyword>